<dbReference type="SUPFAM" id="SSF52091">
    <property type="entry name" value="SpoIIaa-like"/>
    <property type="match status" value="1"/>
</dbReference>
<dbReference type="AlphaFoldDB" id="A0A7I7TBA7"/>
<sequence length="107" mass="10946">MSTPLTVRIDRAADGQLVLFAAGEIDASNVADFAEALNTGTGGDADTLTVDLSAVEYLDSAAINALAPHAESLQIIANPVLMRVLIVSGLAELAKIRPAAAADSDEL</sequence>
<dbReference type="CDD" id="cd07043">
    <property type="entry name" value="STAS_anti-anti-sigma_factors"/>
    <property type="match status" value="1"/>
</dbReference>
<dbReference type="Gene3D" id="3.30.750.24">
    <property type="entry name" value="STAS domain"/>
    <property type="match status" value="1"/>
</dbReference>
<dbReference type="InterPro" id="IPR002645">
    <property type="entry name" value="STAS_dom"/>
</dbReference>
<dbReference type="EMBL" id="AP022596">
    <property type="protein sequence ID" value="BBY66358.1"/>
    <property type="molecule type" value="Genomic_DNA"/>
</dbReference>
<dbReference type="RefSeq" id="WP_163750297.1">
    <property type="nucleotide sequence ID" value="NZ_AP022596.1"/>
</dbReference>
<organism evidence="2 3">
    <name type="scientific">Mycolicibacterium helvum</name>
    <dbReference type="NCBI Taxonomy" id="1534349"/>
    <lineage>
        <taxon>Bacteria</taxon>
        <taxon>Bacillati</taxon>
        <taxon>Actinomycetota</taxon>
        <taxon>Actinomycetes</taxon>
        <taxon>Mycobacteriales</taxon>
        <taxon>Mycobacteriaceae</taxon>
        <taxon>Mycolicibacterium</taxon>
    </lineage>
</organism>
<dbReference type="Pfam" id="PF01740">
    <property type="entry name" value="STAS"/>
    <property type="match status" value="1"/>
</dbReference>
<evidence type="ECO:0000313" key="3">
    <source>
        <dbReference type="Proteomes" id="UP000467148"/>
    </source>
</evidence>
<name>A0A7I7TBA7_9MYCO</name>
<evidence type="ECO:0000313" key="2">
    <source>
        <dbReference type="EMBL" id="BBY66358.1"/>
    </source>
</evidence>
<reference evidence="2 3" key="1">
    <citation type="journal article" date="2019" name="Emerg. Microbes Infect.">
        <title>Comprehensive subspecies identification of 175 nontuberculous mycobacteria species based on 7547 genomic profiles.</title>
        <authorList>
            <person name="Matsumoto Y."/>
            <person name="Kinjo T."/>
            <person name="Motooka D."/>
            <person name="Nabeya D."/>
            <person name="Jung N."/>
            <person name="Uechi K."/>
            <person name="Horii T."/>
            <person name="Iida T."/>
            <person name="Fujita J."/>
            <person name="Nakamura S."/>
        </authorList>
    </citation>
    <scope>NUCLEOTIDE SEQUENCE [LARGE SCALE GENOMIC DNA]</scope>
    <source>
        <strain evidence="2 3">JCM 30396</strain>
    </source>
</reference>
<keyword evidence="3" id="KW-1185">Reference proteome</keyword>
<evidence type="ECO:0000259" key="1">
    <source>
        <dbReference type="PROSITE" id="PS50801"/>
    </source>
</evidence>
<dbReference type="PROSITE" id="PS50801">
    <property type="entry name" value="STAS"/>
    <property type="match status" value="1"/>
</dbReference>
<protein>
    <recommendedName>
        <fullName evidence="1">STAS domain-containing protein</fullName>
    </recommendedName>
</protein>
<accession>A0A7I7TBA7</accession>
<proteinExistence type="predicted"/>
<feature type="domain" description="STAS" evidence="1">
    <location>
        <begin position="14"/>
        <end position="66"/>
    </location>
</feature>
<dbReference type="Proteomes" id="UP000467148">
    <property type="component" value="Chromosome"/>
</dbReference>
<dbReference type="InterPro" id="IPR036513">
    <property type="entry name" value="STAS_dom_sf"/>
</dbReference>
<dbReference type="KEGG" id="mhev:MHEL_46010"/>
<gene>
    <name evidence="2" type="ORF">MHEL_46010</name>
</gene>